<comment type="similarity">
    <text evidence="2 7">Belongs to the NDUFAF7 family.</text>
</comment>
<dbReference type="EMBL" id="ML996695">
    <property type="protein sequence ID" value="KAF2400545.1"/>
    <property type="molecule type" value="Genomic_DNA"/>
</dbReference>
<evidence type="ECO:0000256" key="1">
    <source>
        <dbReference type="ARBA" id="ARBA00004173"/>
    </source>
</evidence>
<evidence type="ECO:0000256" key="3">
    <source>
        <dbReference type="ARBA" id="ARBA00022603"/>
    </source>
</evidence>
<evidence type="ECO:0000256" key="4">
    <source>
        <dbReference type="ARBA" id="ARBA00022679"/>
    </source>
</evidence>
<dbReference type="InterPro" id="IPR038375">
    <property type="entry name" value="NDUFAF7_sf"/>
</dbReference>
<dbReference type="FunFam" id="3.40.50.12710:FF:000002">
    <property type="entry name" value="Protein arginine methyltransferase NDUFAF7"/>
    <property type="match status" value="1"/>
</dbReference>
<accession>A0A6G1HXT2</accession>
<evidence type="ECO:0000256" key="5">
    <source>
        <dbReference type="ARBA" id="ARBA00023128"/>
    </source>
</evidence>
<proteinExistence type="inferred from homology"/>
<dbReference type="Proteomes" id="UP000799640">
    <property type="component" value="Unassembled WGS sequence"/>
</dbReference>
<protein>
    <recommendedName>
        <fullName evidence="7">Protein arginine methyltransferase NDUFAF7</fullName>
        <ecNumber evidence="7">2.1.1.320</ecNumber>
    </recommendedName>
</protein>
<dbReference type="PANTHER" id="PTHR12049">
    <property type="entry name" value="PROTEIN ARGININE METHYLTRANSFERASE NDUFAF7, MITOCHONDRIAL"/>
    <property type="match status" value="1"/>
</dbReference>
<dbReference type="InterPro" id="IPR003788">
    <property type="entry name" value="NDUFAF7"/>
</dbReference>
<keyword evidence="5 7" id="KW-0496">Mitochondrion</keyword>
<keyword evidence="4 7" id="KW-0808">Transferase</keyword>
<dbReference type="Gene3D" id="3.40.50.12710">
    <property type="match status" value="1"/>
</dbReference>
<evidence type="ECO:0000256" key="7">
    <source>
        <dbReference type="RuleBase" id="RU364114"/>
    </source>
</evidence>
<evidence type="ECO:0000256" key="2">
    <source>
        <dbReference type="ARBA" id="ARBA00005891"/>
    </source>
</evidence>
<dbReference type="AlphaFoldDB" id="A0A6G1HXT2"/>
<gene>
    <name evidence="8" type="ORF">EJ06DRAFT_494394</name>
</gene>
<evidence type="ECO:0000256" key="6">
    <source>
        <dbReference type="ARBA" id="ARBA00048612"/>
    </source>
</evidence>
<organism evidence="8 9">
    <name type="scientific">Trichodelitschia bisporula</name>
    <dbReference type="NCBI Taxonomy" id="703511"/>
    <lineage>
        <taxon>Eukaryota</taxon>
        <taxon>Fungi</taxon>
        <taxon>Dikarya</taxon>
        <taxon>Ascomycota</taxon>
        <taxon>Pezizomycotina</taxon>
        <taxon>Dothideomycetes</taxon>
        <taxon>Dothideomycetes incertae sedis</taxon>
        <taxon>Phaeotrichales</taxon>
        <taxon>Phaeotrichaceae</taxon>
        <taxon>Trichodelitschia</taxon>
    </lineage>
</organism>
<dbReference type="GO" id="GO:0035243">
    <property type="term" value="F:protein-arginine omega-N symmetric methyltransferase activity"/>
    <property type="evidence" value="ECO:0007669"/>
    <property type="project" value="UniProtKB-EC"/>
</dbReference>
<dbReference type="PANTHER" id="PTHR12049:SF5">
    <property type="entry name" value="PROTEIN ARGININE METHYLTRANSFERASE NDUFAF7 HOMOLOG, MITOCHONDRIAL"/>
    <property type="match status" value="1"/>
</dbReference>
<reference evidence="8" key="1">
    <citation type="journal article" date="2020" name="Stud. Mycol.">
        <title>101 Dothideomycetes genomes: a test case for predicting lifestyles and emergence of pathogens.</title>
        <authorList>
            <person name="Haridas S."/>
            <person name="Albert R."/>
            <person name="Binder M."/>
            <person name="Bloem J."/>
            <person name="Labutti K."/>
            <person name="Salamov A."/>
            <person name="Andreopoulos B."/>
            <person name="Baker S."/>
            <person name="Barry K."/>
            <person name="Bills G."/>
            <person name="Bluhm B."/>
            <person name="Cannon C."/>
            <person name="Castanera R."/>
            <person name="Culley D."/>
            <person name="Daum C."/>
            <person name="Ezra D."/>
            <person name="Gonzalez J."/>
            <person name="Henrissat B."/>
            <person name="Kuo A."/>
            <person name="Liang C."/>
            <person name="Lipzen A."/>
            <person name="Lutzoni F."/>
            <person name="Magnuson J."/>
            <person name="Mondo S."/>
            <person name="Nolan M."/>
            <person name="Ohm R."/>
            <person name="Pangilinan J."/>
            <person name="Park H.-J."/>
            <person name="Ramirez L."/>
            <person name="Alfaro M."/>
            <person name="Sun H."/>
            <person name="Tritt A."/>
            <person name="Yoshinaga Y."/>
            <person name="Zwiers L.-H."/>
            <person name="Turgeon B."/>
            <person name="Goodwin S."/>
            <person name="Spatafora J."/>
            <person name="Crous P."/>
            <person name="Grigoriev I."/>
        </authorList>
    </citation>
    <scope>NUCLEOTIDE SEQUENCE</scope>
    <source>
        <strain evidence="8">CBS 262.69</strain>
    </source>
</reference>
<evidence type="ECO:0000313" key="8">
    <source>
        <dbReference type="EMBL" id="KAF2400545.1"/>
    </source>
</evidence>
<keyword evidence="3 7" id="KW-0489">Methyltransferase</keyword>
<dbReference type="GO" id="GO:0005739">
    <property type="term" value="C:mitochondrion"/>
    <property type="evidence" value="ECO:0007669"/>
    <property type="project" value="UniProtKB-SubCell"/>
</dbReference>
<dbReference type="OrthoDB" id="17415at2759"/>
<dbReference type="EC" id="2.1.1.320" evidence="7"/>
<dbReference type="SUPFAM" id="SSF53335">
    <property type="entry name" value="S-adenosyl-L-methionine-dependent methyltransferases"/>
    <property type="match status" value="1"/>
</dbReference>
<dbReference type="Pfam" id="PF02636">
    <property type="entry name" value="Methyltransf_28"/>
    <property type="match status" value="1"/>
</dbReference>
<comment type="subcellular location">
    <subcellularLocation>
        <location evidence="1 7">Mitochondrion</location>
    </subcellularLocation>
</comment>
<evidence type="ECO:0000313" key="9">
    <source>
        <dbReference type="Proteomes" id="UP000799640"/>
    </source>
</evidence>
<dbReference type="InterPro" id="IPR029063">
    <property type="entry name" value="SAM-dependent_MTases_sf"/>
</dbReference>
<keyword evidence="9" id="KW-1185">Reference proteome</keyword>
<dbReference type="GO" id="GO:0032259">
    <property type="term" value="P:methylation"/>
    <property type="evidence" value="ECO:0007669"/>
    <property type="project" value="UniProtKB-KW"/>
</dbReference>
<name>A0A6G1HXT2_9PEZI</name>
<comment type="catalytic activity">
    <reaction evidence="6 7">
        <text>L-arginyl-[protein] + 2 S-adenosyl-L-methionine = N(omega),N(omega)'-dimethyl-L-arginyl-[protein] + 2 S-adenosyl-L-homocysteine + 2 H(+)</text>
        <dbReference type="Rhea" id="RHEA:48108"/>
        <dbReference type="Rhea" id="RHEA-COMP:10532"/>
        <dbReference type="Rhea" id="RHEA-COMP:11992"/>
        <dbReference type="ChEBI" id="CHEBI:15378"/>
        <dbReference type="ChEBI" id="CHEBI:29965"/>
        <dbReference type="ChEBI" id="CHEBI:57856"/>
        <dbReference type="ChEBI" id="CHEBI:59789"/>
        <dbReference type="ChEBI" id="CHEBI:88221"/>
        <dbReference type="EC" id="2.1.1.320"/>
    </reaction>
</comment>
<sequence length="503" mass="59340">MDSPHYNRILRRLFAHETCSTLRAHRLRPSCQLAGPLQQRRGIMLGGEDRQRKYGLDLKDKKSWQQRTDIFPQDKMDEFKRYPMVTADELRSRKQRPRRVKMLLRDFIEDSLYNPHYGYFSKQAVIFTLDEPFQFPKMKDEPEFYRQLGDRYTAFEDKLDEKEPNETRQLWHTPTELFRPSYGEAMARYMVTNYKLSLYPYYDLLIYEMGAGNGTMMLNVLDYIRDEHPEVYERTKYQIIEISSSLASLQSQHLRDSAFSRGHLDKVTIINKSIFDWDTYISSPCFFMALEVFDNFAHDALRYDPITETPLQGNVLIDAQGEMYEMYELALDPVAQRFLQVRDIACRTPFAHPLSSPRLLRRLRQNLPGAANLTQPEYIPTRLMQFFDILHNYFPAHRLLSSDFHSLPDAIAGVNAPVVQTRYQRRTVPVRTPLVQQGYFDILFPTDFRVMEDVYRAITGKLTRVLTHEDFVRRWAYIEDTQTQSGENPLLGWYKNASVMITV</sequence>
<comment type="function">
    <text evidence="7">Arginine methyltransferase involved in the assembly or stability of mitochondrial NADH:ubiquinone oxidoreductase complex (complex I).</text>
</comment>